<evidence type="ECO:0000256" key="1">
    <source>
        <dbReference type="SAM" id="MobiDB-lite"/>
    </source>
</evidence>
<accession>A0ABR5F369</accession>
<feature type="region of interest" description="Disordered" evidence="1">
    <location>
        <begin position="347"/>
        <end position="371"/>
    </location>
</feature>
<reference evidence="2 3" key="1">
    <citation type="submission" date="2014-12" db="EMBL/GenBank/DDBJ databases">
        <title>Frankia sp. BMG5.1 draft genome.</title>
        <authorList>
            <person name="Gtari M."/>
            <person name="Ghodhbane-Gtari F."/>
            <person name="Nouioui I."/>
            <person name="Ktari A."/>
            <person name="Hezbri K."/>
            <person name="Mimouni W."/>
            <person name="Sbissi I."/>
            <person name="Ayari A."/>
            <person name="Yamanaka T."/>
            <person name="Normand P."/>
            <person name="Tisa L.S."/>
            <person name="Boudabous A."/>
        </authorList>
    </citation>
    <scope>NUCLEOTIDE SEQUENCE [LARGE SCALE GENOMIC DNA]</scope>
    <source>
        <strain evidence="2 3">BMG5.1</strain>
    </source>
</reference>
<dbReference type="Gene3D" id="3.30.1540.10">
    <property type="entry name" value="formyl-coa transferase, domain 3"/>
    <property type="match status" value="1"/>
</dbReference>
<dbReference type="InterPro" id="IPR003673">
    <property type="entry name" value="CoA-Trfase_fam_III"/>
</dbReference>
<dbReference type="RefSeq" id="WP_047223344.1">
    <property type="nucleotide sequence ID" value="NZ_JWIO01000018.1"/>
</dbReference>
<keyword evidence="3" id="KW-1185">Reference proteome</keyword>
<dbReference type="EMBL" id="JWIO01000018">
    <property type="protein sequence ID" value="KLL11170.1"/>
    <property type="molecule type" value="Genomic_DNA"/>
</dbReference>
<comment type="caution">
    <text evidence="2">The sequence shown here is derived from an EMBL/GenBank/DDBJ whole genome shotgun (WGS) entry which is preliminary data.</text>
</comment>
<name>A0ABR5F369_9ACTN</name>
<gene>
    <name evidence="2" type="ORF">FrCorBMG51_13045</name>
</gene>
<dbReference type="InterPro" id="IPR050509">
    <property type="entry name" value="CoA-transferase_III"/>
</dbReference>
<dbReference type="InterPro" id="IPR044855">
    <property type="entry name" value="CoA-Trfase_III_dom3_sf"/>
</dbReference>
<dbReference type="PANTHER" id="PTHR48228">
    <property type="entry name" value="SUCCINYL-COA--D-CITRAMALATE COA-TRANSFERASE"/>
    <property type="match status" value="1"/>
</dbReference>
<dbReference type="PANTHER" id="PTHR48228:SF5">
    <property type="entry name" value="ALPHA-METHYLACYL-COA RACEMASE"/>
    <property type="match status" value="1"/>
</dbReference>
<evidence type="ECO:0000313" key="2">
    <source>
        <dbReference type="EMBL" id="KLL11170.1"/>
    </source>
</evidence>
<evidence type="ECO:0000313" key="3">
    <source>
        <dbReference type="Proteomes" id="UP000035425"/>
    </source>
</evidence>
<dbReference type="SUPFAM" id="SSF89796">
    <property type="entry name" value="CoA-transferase family III (CaiB/BaiF)"/>
    <property type="match status" value="1"/>
</dbReference>
<organism evidence="2 3">
    <name type="scientific">Protofrankia coriariae</name>
    <dbReference type="NCBI Taxonomy" id="1562887"/>
    <lineage>
        <taxon>Bacteria</taxon>
        <taxon>Bacillati</taxon>
        <taxon>Actinomycetota</taxon>
        <taxon>Actinomycetes</taxon>
        <taxon>Frankiales</taxon>
        <taxon>Frankiaceae</taxon>
        <taxon>Protofrankia</taxon>
    </lineage>
</organism>
<proteinExistence type="predicted"/>
<protein>
    <submittedName>
        <fullName evidence="2">Carnitine dehydratase</fullName>
    </submittedName>
</protein>
<dbReference type="Proteomes" id="UP000035425">
    <property type="component" value="Unassembled WGS sequence"/>
</dbReference>
<dbReference type="Gene3D" id="3.40.50.10540">
    <property type="entry name" value="Crotonobetainyl-coa:carnitine coa-transferase, domain 1"/>
    <property type="match status" value="1"/>
</dbReference>
<sequence>MTDSGMADGTTDETATGASGPLRGLRVVELAGIGPGPFAAMLLADLGADVIRVDRPGEANDIVPPAVDVLRRGRRSVAIDLRSPDGVRAVLDLAERADVLIEGYRPGVAERLGVGPRDCWARNPRLVYGRMTGWGQDGPLAPTAGHDIGYIAITGALHALGRQGEEPAVPVNFLGDFGGGSLYLVVGVLAAVFEAARSGRGQVVDAAIVDGAASLTAMVYGLLAAGQWRDERGVNLLDTGRPWYDVYRTADDNWVAVGPLEPKFYAQFMTLLGLAPDEAERADPAAWPALRERIAAAFAQRTRDEWAKVFEGTDACVAPVLNLTEAAGHPHLAARGTFIEVDGVRQPAPAPRFSRTPPAVPGPPARPGAHTRQALTDWGVRDVDALLASGAAVQAAVQA</sequence>
<dbReference type="InterPro" id="IPR023606">
    <property type="entry name" value="CoA-Trfase_III_dom_1_sf"/>
</dbReference>
<dbReference type="Pfam" id="PF02515">
    <property type="entry name" value="CoA_transf_3"/>
    <property type="match status" value="1"/>
</dbReference>